<proteinExistence type="predicted"/>
<organism evidence="1 3">
    <name type="scientific">Pristionchus fissidentatus</name>
    <dbReference type="NCBI Taxonomy" id="1538716"/>
    <lineage>
        <taxon>Eukaryota</taxon>
        <taxon>Metazoa</taxon>
        <taxon>Ecdysozoa</taxon>
        <taxon>Nematoda</taxon>
        <taxon>Chromadorea</taxon>
        <taxon>Rhabditida</taxon>
        <taxon>Rhabditina</taxon>
        <taxon>Diplogasteromorpha</taxon>
        <taxon>Diplogasteroidea</taxon>
        <taxon>Neodiplogasteridae</taxon>
        <taxon>Pristionchus</taxon>
    </lineage>
</organism>
<dbReference type="EMBL" id="BTSY01000001">
    <property type="protein sequence ID" value="GMT11615.1"/>
    <property type="molecule type" value="Genomic_DNA"/>
</dbReference>
<feature type="non-terminal residue" evidence="1">
    <location>
        <position position="1"/>
    </location>
</feature>
<dbReference type="EMBL" id="BTSY01000099">
    <property type="protein sequence ID" value="GMT37304.1"/>
    <property type="molecule type" value="Genomic_DNA"/>
</dbReference>
<comment type="caution">
    <text evidence="1">The sequence shown here is derived from an EMBL/GenBank/DDBJ whole genome shotgun (WGS) entry which is preliminary data.</text>
</comment>
<dbReference type="Proteomes" id="UP001432322">
    <property type="component" value="Unassembled WGS sequence"/>
</dbReference>
<gene>
    <name evidence="2" type="ORF">PFISCL1PPCAC_28601</name>
    <name evidence="1" type="ORF">PFISCL1PPCAC_2912</name>
</gene>
<protein>
    <submittedName>
        <fullName evidence="1">Uncharacterized protein</fullName>
    </submittedName>
</protein>
<accession>A0AAV5UWI9</accession>
<evidence type="ECO:0000313" key="3">
    <source>
        <dbReference type="Proteomes" id="UP001432322"/>
    </source>
</evidence>
<evidence type="ECO:0000313" key="1">
    <source>
        <dbReference type="EMBL" id="GMT11615.1"/>
    </source>
</evidence>
<keyword evidence="3" id="KW-1185">Reference proteome</keyword>
<dbReference type="AlphaFoldDB" id="A0AAV5UWI9"/>
<evidence type="ECO:0000313" key="2">
    <source>
        <dbReference type="EMBL" id="GMT37304.1"/>
    </source>
</evidence>
<reference evidence="1" key="1">
    <citation type="submission" date="2023-10" db="EMBL/GenBank/DDBJ databases">
        <title>Genome assembly of Pristionchus species.</title>
        <authorList>
            <person name="Yoshida K."/>
            <person name="Sommer R.J."/>
        </authorList>
    </citation>
    <scope>NUCLEOTIDE SEQUENCE</scope>
    <source>
        <strain evidence="1">RS5133</strain>
    </source>
</reference>
<name>A0AAV5UWI9_9BILA</name>
<sequence length="185" mass="21358">IEIVNTEIEKFRNINEQYLKDFAGSRKNVELTIQSNNDSAGGGRFITSTREVDYILQYSTLILRSVTIRESLFIDLINTRLDDEEMKEGMWSFGLTDDFTTPNTFLFGLRNIRRASAPRSDVGHYRQVPAVTVARCDNNNSAQIDFHQSMDTFAIFRPFVSLDEEYHPVVTVTFFSNQNFFEAKE</sequence>